<dbReference type="PANTHER" id="PTHR37826:SF3">
    <property type="entry name" value="J DOMAIN-CONTAINING PROTEIN"/>
    <property type="match status" value="1"/>
</dbReference>
<keyword evidence="1" id="KW-0812">Transmembrane</keyword>
<keyword evidence="1" id="KW-0472">Membrane</keyword>
<dbReference type="AlphaFoldDB" id="A0A844GNS9"/>
<reference evidence="2 3" key="1">
    <citation type="submission" date="2019-11" db="EMBL/GenBank/DDBJ databases">
        <title>Draft genome sequence of Blautia luti DSM 14534T, isolated from human stool.</title>
        <authorList>
            <person name="Ortiz R."/>
            <person name="Melis-Arcos F."/>
            <person name="Covarrubias P."/>
            <person name="Cardenas J.P."/>
            <person name="Perez-Donoso J."/>
            <person name="Almonacid D."/>
        </authorList>
    </citation>
    <scope>NUCLEOTIDE SEQUENCE [LARGE SCALE GENOMIC DNA]</scope>
    <source>
        <strain evidence="2 3">DSM 14534</strain>
    </source>
</reference>
<evidence type="ECO:0000313" key="3">
    <source>
        <dbReference type="Proteomes" id="UP000437824"/>
    </source>
</evidence>
<dbReference type="Proteomes" id="UP000437824">
    <property type="component" value="Unassembled WGS sequence"/>
</dbReference>
<accession>A0A844GNS9</accession>
<dbReference type="EMBL" id="WMBC01000008">
    <property type="protein sequence ID" value="MTD61654.1"/>
    <property type="molecule type" value="Genomic_DNA"/>
</dbReference>
<organism evidence="2 3">
    <name type="scientific">Blautia luti DSM 14534 = JCM 17040</name>
    <dbReference type="NCBI Taxonomy" id="649762"/>
    <lineage>
        <taxon>Bacteria</taxon>
        <taxon>Bacillati</taxon>
        <taxon>Bacillota</taxon>
        <taxon>Clostridia</taxon>
        <taxon>Lachnospirales</taxon>
        <taxon>Lachnospiraceae</taxon>
        <taxon>Blautia</taxon>
    </lineage>
</organism>
<sequence>MSDLKEYKCPACGGAIEFDSRSQKMKCPYCDTEFDLDTLKAYEEQLSEEEERKTASTEWKTNAGSQWQEGETAGMNVYTCKSCGGEIVADENTGASSCPYCGNPVIMTEKFSGTLKPDLVIPFKLDKKAAKEAYYRHIKGRPLLPRVFRQENHIDEIKGVYVPFWLFDADVNADARYKATKIRVWSDKDYDYTETNYYSVFRSGNMSFASVPVDGSTKMADDLMESIEPFRIEEAVDFQTAYLAGYLADKYDVDARESTDRAQERMKISAQEVLRNTVKGYATVTQESTSLQVYGGEAKYALYPVWILNTTWKGKKYLFAMNGQTGKMTGNLPIDNGAYAKWLAGLTILCSAAAYLAVMLIY</sequence>
<feature type="transmembrane region" description="Helical" evidence="1">
    <location>
        <begin position="342"/>
        <end position="361"/>
    </location>
</feature>
<proteinExistence type="predicted"/>
<keyword evidence="1" id="KW-1133">Transmembrane helix</keyword>
<gene>
    <name evidence="2" type="ORF">GKZ57_10400</name>
</gene>
<evidence type="ECO:0000256" key="1">
    <source>
        <dbReference type="SAM" id="Phobius"/>
    </source>
</evidence>
<dbReference type="Gene3D" id="2.20.28.30">
    <property type="entry name" value="RNA polymerase ii, chain L"/>
    <property type="match status" value="2"/>
</dbReference>
<evidence type="ECO:0000313" key="2">
    <source>
        <dbReference type="EMBL" id="MTD61654.1"/>
    </source>
</evidence>
<dbReference type="PANTHER" id="PTHR37826">
    <property type="entry name" value="FLOTILLIN BAND_7_5 DOMAIN PROTEIN"/>
    <property type="match status" value="1"/>
</dbReference>
<comment type="caution">
    <text evidence="2">The sequence shown here is derived from an EMBL/GenBank/DDBJ whole genome shotgun (WGS) entry which is preliminary data.</text>
</comment>
<dbReference type="RefSeq" id="WP_154780480.1">
    <property type="nucleotide sequence ID" value="NZ_WMBC01000008.1"/>
</dbReference>
<protein>
    <recommendedName>
        <fullName evidence="4">DNA-directed RNA polymerase subunit P</fullName>
    </recommendedName>
</protein>
<name>A0A844GNS9_9FIRM</name>
<evidence type="ECO:0008006" key="4">
    <source>
        <dbReference type="Google" id="ProtNLM"/>
    </source>
</evidence>